<dbReference type="RefSeq" id="WP_141052527.1">
    <property type="nucleotide sequence ID" value="NZ_CP018176.1"/>
</dbReference>
<dbReference type="InterPro" id="IPR003593">
    <property type="entry name" value="AAA+_ATPase"/>
</dbReference>
<dbReference type="SUPFAM" id="SSF52540">
    <property type="entry name" value="P-loop containing nucleoside triphosphate hydrolases"/>
    <property type="match status" value="2"/>
</dbReference>
<dbReference type="SMART" id="SM00382">
    <property type="entry name" value="AAA"/>
    <property type="match status" value="1"/>
</dbReference>
<dbReference type="InterPro" id="IPR027417">
    <property type="entry name" value="P-loop_NTPase"/>
</dbReference>
<sequence>MIREHKETLDMTRTLQNLSCEQEEVKSSVLNFAECKLMEKQKGVFVIEGQAGTGKSVLVTSIFNEIQRAHNDKSSVFSGTNNYVLVNHPEMLKFYKRIAGESSVLLKKNFDRPTSFINKMLKNTEQADIVIIDEAHLLLTKKDVYNHFFQENQLQEIIKHAKVVIVIFDDNQVLKAKSYWSKQKLIAILGEKNIEIKHLQKQFRVEADADVQDWIAEFCSKKIQQVPKKQKFDFRIMNDAKEMYELVKEHEKTVGLSRLLATYDFPYRLDGNDYFVKAGNLNLRWDRSNPKESLAWAERSDTINEVGSVYTIQGFDLNYAGIILGPSLGYDEKSNKLIVRPEFYEDQAAFNGIKQLGSNIEATKERLMLNALRVLLTRARKGLYIYAVDINLQKKLLEC</sequence>
<gene>
    <name evidence="2" type="ORF">BSQ49_00375</name>
</gene>
<accession>A0A3Q8C8A3</accession>
<evidence type="ECO:0000313" key="2">
    <source>
        <dbReference type="EMBL" id="AUJ28802.1"/>
    </source>
</evidence>
<dbReference type="Proteomes" id="UP000314960">
    <property type="component" value="Chromosome"/>
</dbReference>
<proteinExistence type="predicted"/>
<reference evidence="2 3" key="1">
    <citation type="submission" date="2016-11" db="EMBL/GenBank/DDBJ databases">
        <title>Interaction between Lactobacillus species and yeast in water kefir.</title>
        <authorList>
            <person name="Behr J."/>
            <person name="Xu D."/>
            <person name="Vogel R.F."/>
        </authorList>
    </citation>
    <scope>NUCLEOTIDE SEQUENCE [LARGE SCALE GENOMIC DNA]</scope>
    <source>
        <strain evidence="2 3">TMW 1.1822</strain>
    </source>
</reference>
<feature type="domain" description="AAA+ ATPase" evidence="1">
    <location>
        <begin position="41"/>
        <end position="209"/>
    </location>
</feature>
<dbReference type="Pfam" id="PF09848">
    <property type="entry name" value="SLFN-g3_helicase"/>
    <property type="match status" value="1"/>
</dbReference>
<protein>
    <submittedName>
        <fullName evidence="2">DNA replication initiation protein</fullName>
    </submittedName>
</protein>
<dbReference type="InterPro" id="IPR018647">
    <property type="entry name" value="SLFN_3-like_DNA/RNA_helicase"/>
</dbReference>
<dbReference type="KEGG" id="lhw:BSQ49_00375"/>
<dbReference type="Gene3D" id="3.40.50.300">
    <property type="entry name" value="P-loop containing nucleotide triphosphate hydrolases"/>
    <property type="match status" value="1"/>
</dbReference>
<evidence type="ECO:0000259" key="1">
    <source>
        <dbReference type="SMART" id="SM00382"/>
    </source>
</evidence>
<organism evidence="2 3">
    <name type="scientific">Liquorilactobacillus hordei</name>
    <dbReference type="NCBI Taxonomy" id="468911"/>
    <lineage>
        <taxon>Bacteria</taxon>
        <taxon>Bacillati</taxon>
        <taxon>Bacillota</taxon>
        <taxon>Bacilli</taxon>
        <taxon>Lactobacillales</taxon>
        <taxon>Lactobacillaceae</taxon>
        <taxon>Liquorilactobacillus</taxon>
    </lineage>
</organism>
<evidence type="ECO:0000313" key="3">
    <source>
        <dbReference type="Proteomes" id="UP000314960"/>
    </source>
</evidence>
<name>A0A3Q8C8A3_9LACO</name>
<dbReference type="AlphaFoldDB" id="A0A3Q8C8A3"/>
<dbReference type="EMBL" id="CP018176">
    <property type="protein sequence ID" value="AUJ28802.1"/>
    <property type="molecule type" value="Genomic_DNA"/>
</dbReference>